<evidence type="ECO:0000259" key="6">
    <source>
        <dbReference type="PROSITE" id="PS50104"/>
    </source>
</evidence>
<evidence type="ECO:0000256" key="3">
    <source>
        <dbReference type="ARBA" id="ARBA00022729"/>
    </source>
</evidence>
<gene>
    <name evidence="7" type="ORF">PLOB_00034736</name>
</gene>
<dbReference type="Proteomes" id="UP001159405">
    <property type="component" value="Unassembled WGS sequence"/>
</dbReference>
<evidence type="ECO:0000256" key="2">
    <source>
        <dbReference type="ARBA" id="ARBA00022692"/>
    </source>
</evidence>
<keyword evidence="2" id="KW-0812">Transmembrane</keyword>
<comment type="subcellular location">
    <subcellularLocation>
        <location evidence="1">Membrane</location>
    </subcellularLocation>
</comment>
<protein>
    <recommendedName>
        <fullName evidence="6">TIR domain-containing protein</fullName>
    </recommendedName>
</protein>
<evidence type="ECO:0000256" key="1">
    <source>
        <dbReference type="ARBA" id="ARBA00004370"/>
    </source>
</evidence>
<dbReference type="EMBL" id="CALNXK010000048">
    <property type="protein sequence ID" value="CAH3130583.1"/>
    <property type="molecule type" value="Genomic_DNA"/>
</dbReference>
<dbReference type="InterPro" id="IPR035897">
    <property type="entry name" value="Toll_tir_struct_dom_sf"/>
</dbReference>
<feature type="domain" description="TIR" evidence="6">
    <location>
        <begin position="10"/>
        <end position="144"/>
    </location>
</feature>
<sequence>QFELKDREDFQYDIFVTFSTLDYPWVRDNLVPLLERRQINYCIHSRDFVIGKAILENMADSVYNSRKVLAVISENYLASKFCRQELDMALYRSVSVAPNPSLLLIRVDDVDKKKLPKSLQKQTFLDYTSAMERNKWEERLLKHIDISFVEKDENLLASEISTSV</sequence>
<keyword evidence="3" id="KW-0732">Signal</keyword>
<dbReference type="Gene3D" id="3.40.50.10140">
    <property type="entry name" value="Toll/interleukin-1 receptor homology (TIR) domain"/>
    <property type="match status" value="1"/>
</dbReference>
<evidence type="ECO:0000256" key="5">
    <source>
        <dbReference type="ARBA" id="ARBA00023136"/>
    </source>
</evidence>
<organism evidence="7 8">
    <name type="scientific">Porites lobata</name>
    <dbReference type="NCBI Taxonomy" id="104759"/>
    <lineage>
        <taxon>Eukaryota</taxon>
        <taxon>Metazoa</taxon>
        <taxon>Cnidaria</taxon>
        <taxon>Anthozoa</taxon>
        <taxon>Hexacorallia</taxon>
        <taxon>Scleractinia</taxon>
        <taxon>Fungiina</taxon>
        <taxon>Poritidae</taxon>
        <taxon>Porites</taxon>
    </lineage>
</organism>
<proteinExistence type="predicted"/>
<feature type="non-terminal residue" evidence="7">
    <location>
        <position position="1"/>
    </location>
</feature>
<evidence type="ECO:0000256" key="4">
    <source>
        <dbReference type="ARBA" id="ARBA00022989"/>
    </source>
</evidence>
<dbReference type="SUPFAM" id="SSF52200">
    <property type="entry name" value="Toll/Interleukin receptor TIR domain"/>
    <property type="match status" value="1"/>
</dbReference>
<dbReference type="SMART" id="SM00255">
    <property type="entry name" value="TIR"/>
    <property type="match status" value="1"/>
</dbReference>
<name>A0ABN8P1R0_9CNID</name>
<accession>A0ABN8P1R0</accession>
<comment type="caution">
    <text evidence="7">The sequence shown here is derived from an EMBL/GenBank/DDBJ whole genome shotgun (WGS) entry which is preliminary data.</text>
</comment>
<dbReference type="InterPro" id="IPR000157">
    <property type="entry name" value="TIR_dom"/>
</dbReference>
<dbReference type="PANTHER" id="PTHR24365">
    <property type="entry name" value="TOLL-LIKE RECEPTOR"/>
    <property type="match status" value="1"/>
</dbReference>
<keyword evidence="5" id="KW-0472">Membrane</keyword>
<dbReference type="Pfam" id="PF13676">
    <property type="entry name" value="TIR_2"/>
    <property type="match status" value="1"/>
</dbReference>
<evidence type="ECO:0000313" key="8">
    <source>
        <dbReference type="Proteomes" id="UP001159405"/>
    </source>
</evidence>
<keyword evidence="4" id="KW-1133">Transmembrane helix</keyword>
<dbReference type="PANTHER" id="PTHR24365:SF530">
    <property type="entry name" value="MSTPROX-RELATED"/>
    <property type="match status" value="1"/>
</dbReference>
<evidence type="ECO:0000313" key="7">
    <source>
        <dbReference type="EMBL" id="CAH3130583.1"/>
    </source>
</evidence>
<keyword evidence="8" id="KW-1185">Reference proteome</keyword>
<dbReference type="PROSITE" id="PS50104">
    <property type="entry name" value="TIR"/>
    <property type="match status" value="1"/>
</dbReference>
<reference evidence="7 8" key="1">
    <citation type="submission" date="2022-05" db="EMBL/GenBank/DDBJ databases">
        <authorList>
            <consortium name="Genoscope - CEA"/>
            <person name="William W."/>
        </authorList>
    </citation>
    <scope>NUCLEOTIDE SEQUENCE [LARGE SCALE GENOMIC DNA]</scope>
</reference>